<feature type="transmembrane region" description="Helical" evidence="7">
    <location>
        <begin position="656"/>
        <end position="677"/>
    </location>
</feature>
<dbReference type="Proteomes" id="UP000324897">
    <property type="component" value="Unassembled WGS sequence"/>
</dbReference>
<feature type="region of interest" description="Disordered" evidence="6">
    <location>
        <begin position="25"/>
        <end position="61"/>
    </location>
</feature>
<comment type="subcellular location">
    <subcellularLocation>
        <location evidence="1">Plastid</location>
        <location evidence="1">Chloroplast membrane</location>
        <topology evidence="1">Multi-pass membrane protein</topology>
    </subcellularLocation>
</comment>
<reference evidence="8 9" key="1">
    <citation type="journal article" date="2019" name="Sci. Rep.">
        <title>A high-quality genome of Eragrostis curvula grass provides insights into Poaceae evolution and supports new strategies to enhance forage quality.</title>
        <authorList>
            <person name="Carballo J."/>
            <person name="Santos B.A.C.M."/>
            <person name="Zappacosta D."/>
            <person name="Garbus I."/>
            <person name="Selva J.P."/>
            <person name="Gallo C.A."/>
            <person name="Diaz A."/>
            <person name="Albertini E."/>
            <person name="Caccamo M."/>
            <person name="Echenique V."/>
        </authorList>
    </citation>
    <scope>NUCLEOTIDE SEQUENCE [LARGE SCALE GENOMIC DNA]</scope>
    <source>
        <strain evidence="9">cv. Victoria</strain>
        <tissue evidence="8">Leaf</tissue>
    </source>
</reference>
<dbReference type="GO" id="GO:0016123">
    <property type="term" value="P:xanthophyll biosynthetic process"/>
    <property type="evidence" value="ECO:0007669"/>
    <property type="project" value="TreeGrafter"/>
</dbReference>
<feature type="transmembrane region" description="Helical" evidence="7">
    <location>
        <begin position="587"/>
        <end position="609"/>
    </location>
</feature>
<protein>
    <recommendedName>
        <fullName evidence="5">beta-carotene 3-hydroxylase</fullName>
        <ecNumber evidence="5">1.14.15.24</ecNumber>
    </recommendedName>
</protein>
<comment type="caution">
    <text evidence="8">The sequence shown here is derived from an EMBL/GenBank/DDBJ whole genome shotgun (WGS) entry which is preliminary data.</text>
</comment>
<dbReference type="OrthoDB" id="348976at2759"/>
<gene>
    <name evidence="8" type="ORF">EJB05_54897</name>
</gene>
<keyword evidence="7" id="KW-0812">Transmembrane</keyword>
<keyword evidence="4" id="KW-0560">Oxidoreductase</keyword>
<dbReference type="GO" id="GO:0016119">
    <property type="term" value="P:carotene metabolic process"/>
    <property type="evidence" value="ECO:0007669"/>
    <property type="project" value="TreeGrafter"/>
</dbReference>
<dbReference type="InterPro" id="IPR045019">
    <property type="entry name" value="BETA-OHASE-like"/>
</dbReference>
<accession>A0A5J9SL19</accession>
<evidence type="ECO:0000256" key="5">
    <source>
        <dbReference type="ARBA" id="ARBA00026097"/>
    </source>
</evidence>
<evidence type="ECO:0000313" key="9">
    <source>
        <dbReference type="Proteomes" id="UP000324897"/>
    </source>
</evidence>
<dbReference type="GO" id="GO:0010291">
    <property type="term" value="F:beta-carotene 3-hydroxylase activity"/>
    <property type="evidence" value="ECO:0007669"/>
    <property type="project" value="UniProtKB-EC"/>
</dbReference>
<evidence type="ECO:0000256" key="6">
    <source>
        <dbReference type="SAM" id="MobiDB-lite"/>
    </source>
</evidence>
<keyword evidence="7" id="KW-0472">Membrane</keyword>
<dbReference type="GO" id="GO:0031969">
    <property type="term" value="C:chloroplast membrane"/>
    <property type="evidence" value="ECO:0007669"/>
    <property type="project" value="UniProtKB-SubCell"/>
</dbReference>
<evidence type="ECO:0000256" key="2">
    <source>
        <dbReference type="ARBA" id="ARBA00009324"/>
    </source>
</evidence>
<name>A0A5J9SL19_9POAL</name>
<feature type="compositionally biased region" description="Basic residues" evidence="6">
    <location>
        <begin position="28"/>
        <end position="44"/>
    </location>
</feature>
<keyword evidence="7" id="KW-1133">Transmembrane helix</keyword>
<keyword evidence="9" id="KW-1185">Reference proteome</keyword>
<feature type="transmembrane region" description="Helical" evidence="7">
    <location>
        <begin position="630"/>
        <end position="650"/>
    </location>
</feature>
<evidence type="ECO:0000256" key="1">
    <source>
        <dbReference type="ARBA" id="ARBA00004508"/>
    </source>
</evidence>
<dbReference type="PANTHER" id="PTHR31899:SF18">
    <property type="entry name" value="OS04G0578400 PROTEIN"/>
    <property type="match status" value="1"/>
</dbReference>
<dbReference type="AlphaFoldDB" id="A0A5J9SL19"/>
<comment type="similarity">
    <text evidence="2">Belongs to the sterol desaturase family.</text>
</comment>
<organism evidence="8 9">
    <name type="scientific">Eragrostis curvula</name>
    <name type="common">weeping love grass</name>
    <dbReference type="NCBI Taxonomy" id="38414"/>
    <lineage>
        <taxon>Eukaryota</taxon>
        <taxon>Viridiplantae</taxon>
        <taxon>Streptophyta</taxon>
        <taxon>Embryophyta</taxon>
        <taxon>Tracheophyta</taxon>
        <taxon>Spermatophyta</taxon>
        <taxon>Magnoliopsida</taxon>
        <taxon>Liliopsida</taxon>
        <taxon>Poales</taxon>
        <taxon>Poaceae</taxon>
        <taxon>PACMAD clade</taxon>
        <taxon>Chloridoideae</taxon>
        <taxon>Eragrostideae</taxon>
        <taxon>Eragrostidinae</taxon>
        <taxon>Eragrostis</taxon>
    </lineage>
</organism>
<evidence type="ECO:0000313" key="8">
    <source>
        <dbReference type="EMBL" id="TVT99697.1"/>
    </source>
</evidence>
<evidence type="ECO:0000256" key="4">
    <source>
        <dbReference type="ARBA" id="ARBA00023002"/>
    </source>
</evidence>
<sequence length="746" mass="81629">MALLRHPAPASSALTTELHGRKAAALLRRPRRHHPRRLRAHARKPVSGSPGAGAEPEATSSSDNAVLKAAWYGSELLGIAASLFRPPPSSSDGDAEAEGDAAEALGRAGVVEAIKEDFARSYFVTGNLTLNAYEEDCEFADPAGSFRGLRRFKRNCTNFGSLLEKSNMKLTKWEDLEVVRACASLDTSDFGYDRVIYVCHVMAADDRIKTTHDSCCSLLHLSQDKSVGHWRFSCVMSFPWRPILSGTSKTGTFQRWRSYGRSSGPADGFGTSAEDVGASVGWSCLASAAVRKIHVLQMYYKLLSCLLAVLPYGAGPALTSTSINSWHPHTGHTRVKNSNATQHHSLATAHKNTLIDREEDRWKTMSRGGSSGGGRSSLSYLFEPEEFTSYQTCKSKQETEKTLRISSGVKDDKMIAGEADQELQVIPSPPKKEVSNPIVPSHMLPFNIYHTSQLNHNSGLLITDRPSTRVRCAPGGPSSLGSAPRRRGLGTVTCFVPQDTQQPAASSPAPVPVPEAAGALDEEARAVAARRIAERKARKRSERRTYLVAAVMSSLGVTSMAVAAVYYRFSWQMEGGEVPVTEMLGTFALSVGAAVGMEFWARWAHRALWHASLWHMHESHHRPREGPFELNDVFAIINAAPAIALLYYGFFHRGFVPGLCFGAGLGITLFGMAYMFVHDGLVHRRFPVGPIANVPYFRRVAAAHKIHHMDKYEGVPYGLFMGPKELEEVGGVEDLEKELARIGRSL</sequence>
<dbReference type="EC" id="1.14.15.24" evidence="5"/>
<evidence type="ECO:0000256" key="7">
    <source>
        <dbReference type="SAM" id="Phobius"/>
    </source>
</evidence>
<evidence type="ECO:0000256" key="3">
    <source>
        <dbReference type="ARBA" id="ARBA00022746"/>
    </source>
</evidence>
<keyword evidence="3" id="KW-0125">Carotenoid biosynthesis</keyword>
<dbReference type="PANTHER" id="PTHR31899">
    <property type="entry name" value="BETA-CAROTENE 3-HYDROXYLASE 1, CHLOROPLASTIC"/>
    <property type="match status" value="1"/>
</dbReference>
<proteinExistence type="inferred from homology"/>
<dbReference type="EMBL" id="RWGY01000686">
    <property type="protein sequence ID" value="TVT99697.1"/>
    <property type="molecule type" value="Genomic_DNA"/>
</dbReference>
<feature type="transmembrane region" description="Helical" evidence="7">
    <location>
        <begin position="545"/>
        <end position="567"/>
    </location>
</feature>
<dbReference type="Gramene" id="TVT99697">
    <property type="protein sequence ID" value="TVT99697"/>
    <property type="gene ID" value="EJB05_54897"/>
</dbReference>